<keyword evidence="2" id="KW-1185">Reference proteome</keyword>
<sequence length="180" mass="20170">MEFGRYTVNVTLDPETAGPGLVLSEDRKSVRMGYTGQNVPDTPQRFNNDPCVLGSEGFTSGRHYWEVGVEVDSFWILGVCKNSVRRKGGITLSPGEGFWTVKLSYVHGYLALTSPETQLPLRKRLRAVGILLDYEAGKVSFYDAENKSHLFTFTDTFTGKLRPIFGTNSKFPLRIRLVPD</sequence>
<dbReference type="KEGG" id="muo:115468309"/>
<gene>
    <name evidence="3 4" type="primary">LOC115468309</name>
</gene>
<dbReference type="RefSeq" id="XP_030055811.1">
    <property type="nucleotide sequence ID" value="XM_030199951.1"/>
</dbReference>
<evidence type="ECO:0000313" key="4">
    <source>
        <dbReference type="RefSeq" id="XP_030055812.1"/>
    </source>
</evidence>
<dbReference type="Gene3D" id="2.60.120.920">
    <property type="match status" value="1"/>
</dbReference>
<dbReference type="PRINTS" id="PR01407">
    <property type="entry name" value="BUTYPHLNCDUF"/>
</dbReference>
<dbReference type="SUPFAM" id="SSF49899">
    <property type="entry name" value="Concanavalin A-like lectins/glucanases"/>
    <property type="match status" value="1"/>
</dbReference>
<dbReference type="SMART" id="SM00589">
    <property type="entry name" value="PRY"/>
    <property type="match status" value="1"/>
</dbReference>
<dbReference type="GeneID" id="115468309"/>
<organism evidence="2 4">
    <name type="scientific">Microcaecilia unicolor</name>
    <dbReference type="NCBI Taxonomy" id="1415580"/>
    <lineage>
        <taxon>Eukaryota</taxon>
        <taxon>Metazoa</taxon>
        <taxon>Chordata</taxon>
        <taxon>Craniata</taxon>
        <taxon>Vertebrata</taxon>
        <taxon>Euteleostomi</taxon>
        <taxon>Amphibia</taxon>
        <taxon>Gymnophiona</taxon>
        <taxon>Siphonopidae</taxon>
        <taxon>Microcaecilia</taxon>
    </lineage>
</organism>
<proteinExistence type="predicted"/>
<dbReference type="InterPro" id="IPR043136">
    <property type="entry name" value="B30.2/SPRY_sf"/>
</dbReference>
<dbReference type="SMART" id="SM00449">
    <property type="entry name" value="SPRY"/>
    <property type="match status" value="1"/>
</dbReference>
<dbReference type="CDD" id="cd13733">
    <property type="entry name" value="SPRY_PRY_C-I_1"/>
    <property type="match status" value="1"/>
</dbReference>
<dbReference type="Pfam" id="PF13765">
    <property type="entry name" value="PRY"/>
    <property type="match status" value="1"/>
</dbReference>
<evidence type="ECO:0000313" key="3">
    <source>
        <dbReference type="RefSeq" id="XP_030055811.1"/>
    </source>
</evidence>
<evidence type="ECO:0000313" key="2">
    <source>
        <dbReference type="Proteomes" id="UP000515156"/>
    </source>
</evidence>
<dbReference type="FunFam" id="2.60.120.920:FF:000004">
    <property type="entry name" value="Butyrophilin subfamily 1 member A1"/>
    <property type="match status" value="1"/>
</dbReference>
<dbReference type="PROSITE" id="PS50188">
    <property type="entry name" value="B302_SPRY"/>
    <property type="match status" value="1"/>
</dbReference>
<dbReference type="RefSeq" id="XP_030055812.1">
    <property type="nucleotide sequence ID" value="XM_030199952.1"/>
</dbReference>
<dbReference type="AlphaFoldDB" id="A0A6P7XK31"/>
<dbReference type="Proteomes" id="UP000515156">
    <property type="component" value="Chromosome 4"/>
</dbReference>
<evidence type="ECO:0000259" key="1">
    <source>
        <dbReference type="PROSITE" id="PS50188"/>
    </source>
</evidence>
<dbReference type="InterPro" id="IPR013320">
    <property type="entry name" value="ConA-like_dom_sf"/>
</dbReference>
<name>A0A6P7XK31_9AMPH</name>
<dbReference type="InterPro" id="IPR001870">
    <property type="entry name" value="B30.2/SPRY"/>
</dbReference>
<feature type="domain" description="B30.2/SPRY" evidence="1">
    <location>
        <begin position="1"/>
        <end position="180"/>
    </location>
</feature>
<dbReference type="InterPro" id="IPR006574">
    <property type="entry name" value="PRY"/>
</dbReference>
<dbReference type="PANTHER" id="PTHR24103">
    <property type="entry name" value="E3 UBIQUITIN-PROTEIN LIGASE TRIM"/>
    <property type="match status" value="1"/>
</dbReference>
<protein>
    <submittedName>
        <fullName evidence="3 4">Zinc finger protein RFP-like</fullName>
    </submittedName>
</protein>
<dbReference type="InterPro" id="IPR003879">
    <property type="entry name" value="Butyrophylin_SPRY"/>
</dbReference>
<dbReference type="OrthoDB" id="128536at2759"/>
<dbReference type="InterPro" id="IPR003877">
    <property type="entry name" value="SPRY_dom"/>
</dbReference>
<accession>A0A6P7XK31</accession>
<dbReference type="InterPro" id="IPR050143">
    <property type="entry name" value="TRIM/RBCC"/>
</dbReference>
<dbReference type="Pfam" id="PF00622">
    <property type="entry name" value="SPRY"/>
    <property type="match status" value="1"/>
</dbReference>
<reference evidence="3 4" key="1">
    <citation type="submission" date="2025-04" db="UniProtKB">
        <authorList>
            <consortium name="RefSeq"/>
        </authorList>
    </citation>
    <scope>IDENTIFICATION</scope>
</reference>